<keyword evidence="5" id="KW-0812">Transmembrane</keyword>
<keyword evidence="5" id="KW-1133">Transmembrane helix</keyword>
<evidence type="ECO:0000256" key="2">
    <source>
        <dbReference type="ARBA" id="ARBA00023002"/>
    </source>
</evidence>
<evidence type="ECO:0000256" key="1">
    <source>
        <dbReference type="ARBA" id="ARBA00006484"/>
    </source>
</evidence>
<dbReference type="WBParaSite" id="PSAMB.scaffold1769size27961.g14857.t1">
    <property type="protein sequence ID" value="PSAMB.scaffold1769size27961.g14857.t1"/>
    <property type="gene ID" value="PSAMB.scaffold1769size27961.g14857"/>
</dbReference>
<dbReference type="InterPro" id="IPR036291">
    <property type="entry name" value="NAD(P)-bd_dom_sf"/>
</dbReference>
<dbReference type="PANTHER" id="PTHR24322">
    <property type="entry name" value="PKSB"/>
    <property type="match status" value="1"/>
</dbReference>
<dbReference type="AlphaFoldDB" id="A0A914VE52"/>
<dbReference type="GO" id="GO:0005811">
    <property type="term" value="C:lipid droplet"/>
    <property type="evidence" value="ECO:0007669"/>
    <property type="project" value="TreeGrafter"/>
</dbReference>
<dbReference type="PRINTS" id="PR00081">
    <property type="entry name" value="GDHRDH"/>
</dbReference>
<dbReference type="Proteomes" id="UP000887566">
    <property type="component" value="Unplaced"/>
</dbReference>
<dbReference type="InterPro" id="IPR002347">
    <property type="entry name" value="SDR_fam"/>
</dbReference>
<keyword evidence="6" id="KW-1185">Reference proteome</keyword>
<dbReference type="Gene3D" id="3.40.50.720">
    <property type="entry name" value="NAD(P)-binding Rossmann-like Domain"/>
    <property type="match status" value="1"/>
</dbReference>
<dbReference type="Pfam" id="PF00106">
    <property type="entry name" value="adh_short"/>
    <property type="match status" value="1"/>
</dbReference>
<dbReference type="CDD" id="cd05339">
    <property type="entry name" value="17beta-HSDXI-like_SDR_c"/>
    <property type="match status" value="1"/>
</dbReference>
<dbReference type="PRINTS" id="PR00080">
    <property type="entry name" value="SDRFAMILY"/>
</dbReference>
<evidence type="ECO:0000313" key="7">
    <source>
        <dbReference type="WBParaSite" id="PSAMB.scaffold1769size27961.g14857.t1"/>
    </source>
</evidence>
<evidence type="ECO:0000256" key="3">
    <source>
        <dbReference type="ARBA" id="ARBA00023027"/>
    </source>
</evidence>
<feature type="transmembrane region" description="Helical" evidence="5">
    <location>
        <begin position="280"/>
        <end position="300"/>
    </location>
</feature>
<reference evidence="7" key="1">
    <citation type="submission" date="2022-11" db="UniProtKB">
        <authorList>
            <consortium name="WormBaseParasite"/>
        </authorList>
    </citation>
    <scope>IDENTIFICATION</scope>
</reference>
<keyword evidence="3" id="KW-0520">NAD</keyword>
<dbReference type="FunFam" id="3.40.50.720:FF:000202">
    <property type="entry name" value="Short-chain dehydrogenase/reductase family 16C member 6"/>
    <property type="match status" value="1"/>
</dbReference>
<dbReference type="GO" id="GO:0016616">
    <property type="term" value="F:oxidoreductase activity, acting on the CH-OH group of donors, NAD or NADP as acceptor"/>
    <property type="evidence" value="ECO:0007669"/>
    <property type="project" value="TreeGrafter"/>
</dbReference>
<feature type="transmembrane region" description="Helical" evidence="5">
    <location>
        <begin position="20"/>
        <end position="39"/>
    </location>
</feature>
<keyword evidence="2" id="KW-0560">Oxidoreductase</keyword>
<accession>A0A914VE52</accession>
<name>A0A914VE52_9BILA</name>
<organism evidence="6 7">
    <name type="scientific">Plectus sambesii</name>
    <dbReference type="NCBI Taxonomy" id="2011161"/>
    <lineage>
        <taxon>Eukaryota</taxon>
        <taxon>Metazoa</taxon>
        <taxon>Ecdysozoa</taxon>
        <taxon>Nematoda</taxon>
        <taxon>Chromadorea</taxon>
        <taxon>Plectida</taxon>
        <taxon>Plectina</taxon>
        <taxon>Plectoidea</taxon>
        <taxon>Plectidae</taxon>
        <taxon>Plectus</taxon>
    </lineage>
</organism>
<protein>
    <submittedName>
        <fullName evidence="7">Epidermal retinol dehydrogenase 2</fullName>
    </submittedName>
</protein>
<keyword evidence="5" id="KW-0472">Membrane</keyword>
<evidence type="ECO:0000313" key="6">
    <source>
        <dbReference type="Proteomes" id="UP000887566"/>
    </source>
</evidence>
<dbReference type="SUPFAM" id="SSF51735">
    <property type="entry name" value="NAD(P)-binding Rossmann-fold domains"/>
    <property type="match status" value="1"/>
</dbReference>
<evidence type="ECO:0000256" key="4">
    <source>
        <dbReference type="RuleBase" id="RU000363"/>
    </source>
</evidence>
<proteinExistence type="inferred from homology"/>
<sequence length="316" mass="34049">MAETDRNPFVAFGEEVLKALYGTILILGMALVASVKALLPCGVLPRKSVTGEVVLITGAGSGLGRLMALQFAKLGARLVLWDVNQAGNEQTAKMVKGVGGEVHSYTVDCSKRADIQSVAKQVKKEVGDVDILINNAGIVTGKKFLECPDELIERTMDVNVNAHFWTTKAFIGPMLERNHGHIVSIASMAGIVGIGTLTDYCASKFGAVGFSDSLTAELYMTGKTGVHVTTVCPTYIDTGMFNGAKTDSPNLLPLLKPEYVVDRIMEAILTNAPMLMLPRFAYFVAFFKGLLPVNAVMLLGDYFGCTKSMEHFTGRR</sequence>
<dbReference type="PANTHER" id="PTHR24322:SF742">
    <property type="entry name" value="PROTEIN DHS-3"/>
    <property type="match status" value="1"/>
</dbReference>
<evidence type="ECO:0000256" key="5">
    <source>
        <dbReference type="SAM" id="Phobius"/>
    </source>
</evidence>
<comment type="similarity">
    <text evidence="1 4">Belongs to the short-chain dehydrogenases/reductases (SDR) family.</text>
</comment>